<keyword evidence="4 8" id="KW-0812">Transmembrane</keyword>
<accession>A0AAE3IGH8</accession>
<dbReference type="PANTHER" id="PTHR43227">
    <property type="entry name" value="BLL4140 PROTEIN"/>
    <property type="match status" value="1"/>
</dbReference>
<dbReference type="CDD" id="cd06261">
    <property type="entry name" value="TM_PBP2"/>
    <property type="match status" value="1"/>
</dbReference>
<feature type="transmembrane region" description="Helical" evidence="8">
    <location>
        <begin position="281"/>
        <end position="303"/>
    </location>
</feature>
<dbReference type="Proteomes" id="UP001208131">
    <property type="component" value="Unassembled WGS sequence"/>
</dbReference>
<dbReference type="PANTHER" id="PTHR43227:SF3">
    <property type="entry name" value="BINDING-PROTEIN-DEPENDENT TRANSPORT SYSTEMS INNER MEMBRANE COMPONENT"/>
    <property type="match status" value="1"/>
</dbReference>
<dbReference type="InterPro" id="IPR050809">
    <property type="entry name" value="UgpAE/MalFG_permease"/>
</dbReference>
<evidence type="ECO:0000256" key="8">
    <source>
        <dbReference type="SAM" id="Phobius"/>
    </source>
</evidence>
<keyword evidence="6 8" id="KW-0472">Membrane</keyword>
<evidence type="ECO:0000313" key="11">
    <source>
        <dbReference type="Proteomes" id="UP001208131"/>
    </source>
</evidence>
<proteinExistence type="predicted"/>
<dbReference type="AlphaFoldDB" id="A0AAE3IGH8"/>
<feature type="transmembrane region" description="Helical" evidence="8">
    <location>
        <begin position="73"/>
        <end position="95"/>
    </location>
</feature>
<feature type="transmembrane region" description="Helical" evidence="8">
    <location>
        <begin position="242"/>
        <end position="260"/>
    </location>
</feature>
<feature type="domain" description="ABC transmembrane type-1" evidence="9">
    <location>
        <begin position="136"/>
        <end position="355"/>
    </location>
</feature>
<dbReference type="SUPFAM" id="SSF161098">
    <property type="entry name" value="MetI-like"/>
    <property type="match status" value="1"/>
</dbReference>
<keyword evidence="5 8" id="KW-1133">Transmembrane helix</keyword>
<evidence type="ECO:0000256" key="5">
    <source>
        <dbReference type="ARBA" id="ARBA00022989"/>
    </source>
</evidence>
<gene>
    <name evidence="10" type="ORF">OCV57_05920</name>
</gene>
<evidence type="ECO:0000256" key="2">
    <source>
        <dbReference type="ARBA" id="ARBA00022448"/>
    </source>
</evidence>
<evidence type="ECO:0000256" key="4">
    <source>
        <dbReference type="ARBA" id="ARBA00022692"/>
    </source>
</evidence>
<evidence type="ECO:0000256" key="3">
    <source>
        <dbReference type="ARBA" id="ARBA00022475"/>
    </source>
</evidence>
<comment type="caution">
    <text evidence="10">The sequence shown here is derived from an EMBL/GenBank/DDBJ whole genome shotgun (WGS) entry which is preliminary data.</text>
</comment>
<keyword evidence="2" id="KW-0813">Transport</keyword>
<feature type="region of interest" description="Disordered" evidence="7">
    <location>
        <begin position="1"/>
        <end position="32"/>
    </location>
</feature>
<dbReference type="GO" id="GO:0005886">
    <property type="term" value="C:plasma membrane"/>
    <property type="evidence" value="ECO:0007669"/>
    <property type="project" value="UniProtKB-SubCell"/>
</dbReference>
<evidence type="ECO:0000259" key="9">
    <source>
        <dbReference type="PROSITE" id="PS50928"/>
    </source>
</evidence>
<comment type="subcellular location">
    <subcellularLocation>
        <location evidence="1">Cell membrane</location>
        <topology evidence="1">Multi-pass membrane protein</topology>
    </subcellularLocation>
</comment>
<keyword evidence="11" id="KW-1185">Reference proteome</keyword>
<dbReference type="InterPro" id="IPR000515">
    <property type="entry name" value="MetI-like"/>
</dbReference>
<feature type="transmembrane region" description="Helical" evidence="8">
    <location>
        <begin position="173"/>
        <end position="190"/>
    </location>
</feature>
<organism evidence="10 11">
    <name type="scientific">Hominimerdicola aceti</name>
    <dbReference type="NCBI Taxonomy" id="2981726"/>
    <lineage>
        <taxon>Bacteria</taxon>
        <taxon>Bacillati</taxon>
        <taxon>Bacillota</taxon>
        <taxon>Clostridia</taxon>
        <taxon>Eubacteriales</taxon>
        <taxon>Oscillospiraceae</taxon>
        <taxon>Hominimerdicola</taxon>
    </lineage>
</organism>
<dbReference type="Gene3D" id="1.10.3720.10">
    <property type="entry name" value="MetI-like"/>
    <property type="match status" value="1"/>
</dbReference>
<feature type="transmembrane region" description="Helical" evidence="8">
    <location>
        <begin position="143"/>
        <end position="161"/>
    </location>
</feature>
<feature type="compositionally biased region" description="Basic and acidic residues" evidence="7">
    <location>
        <begin position="1"/>
        <end position="29"/>
    </location>
</feature>
<keyword evidence="3" id="KW-1003">Cell membrane</keyword>
<dbReference type="EMBL" id="JAOQJZ010000004">
    <property type="protein sequence ID" value="MCU6705460.1"/>
    <property type="molecule type" value="Genomic_DNA"/>
</dbReference>
<reference evidence="10 11" key="1">
    <citation type="journal article" date="2021" name="ISME Commun">
        <title>Automated analysis of genomic sequences facilitates high-throughput and comprehensive description of bacteria.</title>
        <authorList>
            <person name="Hitch T.C.A."/>
        </authorList>
    </citation>
    <scope>NUCLEOTIDE SEQUENCE [LARGE SCALE GENOMIC DNA]</scope>
    <source>
        <strain evidence="10 11">Sanger_31</strain>
    </source>
</reference>
<dbReference type="InterPro" id="IPR035906">
    <property type="entry name" value="MetI-like_sf"/>
</dbReference>
<evidence type="ECO:0000256" key="6">
    <source>
        <dbReference type="ARBA" id="ARBA00023136"/>
    </source>
</evidence>
<evidence type="ECO:0000256" key="7">
    <source>
        <dbReference type="SAM" id="MobiDB-lite"/>
    </source>
</evidence>
<dbReference type="RefSeq" id="WP_267300786.1">
    <property type="nucleotide sequence ID" value="NZ_JAOQJZ010000004.1"/>
</dbReference>
<evidence type="ECO:0000313" key="10">
    <source>
        <dbReference type="EMBL" id="MCU6705460.1"/>
    </source>
</evidence>
<dbReference type="PROSITE" id="PS50928">
    <property type="entry name" value="ABC_TM1"/>
    <property type="match status" value="1"/>
</dbReference>
<evidence type="ECO:0000256" key="1">
    <source>
        <dbReference type="ARBA" id="ARBA00004651"/>
    </source>
</evidence>
<feature type="transmembrane region" description="Helical" evidence="8">
    <location>
        <begin position="333"/>
        <end position="356"/>
    </location>
</feature>
<protein>
    <submittedName>
        <fullName evidence="10">Sugar ABC transporter permease</fullName>
    </submittedName>
</protein>
<dbReference type="GO" id="GO:0055085">
    <property type="term" value="P:transmembrane transport"/>
    <property type="evidence" value="ECO:0007669"/>
    <property type="project" value="InterPro"/>
</dbReference>
<sequence length="360" mass="40241">MSEEIKNTPEEIEAVKAEDLEDTVEKENDAEAVTEDISTEEIIAEEPAAEAVAPAPVMKEKKHRLSYEKRKGLYGYGFIAIWALGTIYFFILPLIESLIYSFNKTEVTQGGMKMSFIGWKNYVNAFRKDQDYSKALVAMIENTVLRTPLILIFSIFIAVILNQKFKGRTFARSVFFLPVIIATGPVIDIINGNMSTGGYAGGSEQFSSMFEADLVDQLLNFLGIYNISDKLTEIINSLTTDILNLVWNSGIQILLVLSALQGIPLSAKEAAQIEGATSWEFFWKVTIPYISPMILSSVVYTIVDSFVDPQNEVMTIVLNKASNWEHGYSAAMAWAYFLIVAVFLALVVALVNKFVYYEVE</sequence>
<name>A0AAE3IGH8_9FIRM</name>